<dbReference type="Proteomes" id="UP000000768">
    <property type="component" value="Chromosome 6"/>
</dbReference>
<dbReference type="GO" id="GO:0008270">
    <property type="term" value="F:zinc ion binding"/>
    <property type="evidence" value="ECO:0007669"/>
    <property type="project" value="UniProtKB-KW"/>
</dbReference>
<dbReference type="EMBL" id="CM000765">
    <property type="protein sequence ID" value="OQU81471.1"/>
    <property type="molecule type" value="Genomic_DNA"/>
</dbReference>
<evidence type="ECO:0000313" key="6">
    <source>
        <dbReference type="Proteomes" id="UP000000768"/>
    </source>
</evidence>
<dbReference type="Gramene" id="KXG26199">
    <property type="protein sequence ID" value="KXG26199"/>
    <property type="gene ID" value="SORBI_3006G063100"/>
</dbReference>
<dbReference type="Gramene" id="KXG26198">
    <property type="protein sequence ID" value="KXG26198"/>
    <property type="gene ID" value="SORBI_3006G063100"/>
</dbReference>
<dbReference type="EMBL" id="CM000765">
    <property type="protein sequence ID" value="KXG26199.1"/>
    <property type="molecule type" value="Genomic_DNA"/>
</dbReference>
<accession>A0A1B6PKK5</accession>
<dbReference type="CDD" id="cd16649">
    <property type="entry name" value="mRING-HC-C3HC5_CGRF1-like"/>
    <property type="match status" value="1"/>
</dbReference>
<dbReference type="Pfam" id="PF13920">
    <property type="entry name" value="zf-C3HC4_3"/>
    <property type="match status" value="1"/>
</dbReference>
<keyword evidence="3" id="KW-0862">Zinc</keyword>
<evidence type="ECO:0000256" key="1">
    <source>
        <dbReference type="ARBA" id="ARBA00022723"/>
    </source>
</evidence>
<dbReference type="OMA" id="ECQAWVG"/>
<dbReference type="GO" id="GO:0004842">
    <property type="term" value="F:ubiquitin-protein transferase activity"/>
    <property type="evidence" value="ECO:0000318"/>
    <property type="project" value="GO_Central"/>
</dbReference>
<evidence type="ECO:0000256" key="3">
    <source>
        <dbReference type="ARBA" id="ARBA00022833"/>
    </source>
</evidence>
<dbReference type="OrthoDB" id="1711136at2759"/>
<dbReference type="PANTHER" id="PTHR42647">
    <property type="entry name" value="SBP (S-RIBONUCLEASE BINDING PROTEIN) FAMILY PROTEIN"/>
    <property type="match status" value="1"/>
</dbReference>
<proteinExistence type="predicted"/>
<dbReference type="Gramene" id="OQU81471">
    <property type="protein sequence ID" value="OQU81471"/>
    <property type="gene ID" value="SORBI_3006G063100"/>
</dbReference>
<dbReference type="eggNOG" id="KOG1100">
    <property type="taxonomic scope" value="Eukaryota"/>
</dbReference>
<keyword evidence="4" id="KW-0175">Coiled coil</keyword>
<evidence type="ECO:0008006" key="7">
    <source>
        <dbReference type="Google" id="ProtNLM"/>
    </source>
</evidence>
<evidence type="ECO:0000313" key="5">
    <source>
        <dbReference type="EMBL" id="KXG26198.1"/>
    </source>
</evidence>
<dbReference type="EMBL" id="CM000765">
    <property type="protein sequence ID" value="KXG26198.1"/>
    <property type="molecule type" value="Genomic_DNA"/>
</dbReference>
<name>A0A1B6PKK5_SORBI</name>
<organism evidence="5 6">
    <name type="scientific">Sorghum bicolor</name>
    <name type="common">Sorghum</name>
    <name type="synonym">Sorghum vulgare</name>
    <dbReference type="NCBI Taxonomy" id="4558"/>
    <lineage>
        <taxon>Eukaryota</taxon>
        <taxon>Viridiplantae</taxon>
        <taxon>Streptophyta</taxon>
        <taxon>Embryophyta</taxon>
        <taxon>Tracheophyta</taxon>
        <taxon>Spermatophyta</taxon>
        <taxon>Magnoliopsida</taxon>
        <taxon>Liliopsida</taxon>
        <taxon>Poales</taxon>
        <taxon>Poaceae</taxon>
        <taxon>PACMAD clade</taxon>
        <taxon>Panicoideae</taxon>
        <taxon>Andropogonodae</taxon>
        <taxon>Andropogoneae</taxon>
        <taxon>Sorghinae</taxon>
        <taxon>Sorghum</taxon>
    </lineage>
</organism>
<keyword evidence="2" id="KW-0863">Zinc-finger</keyword>
<keyword evidence="6" id="KW-1185">Reference proteome</keyword>
<evidence type="ECO:0000256" key="4">
    <source>
        <dbReference type="SAM" id="Coils"/>
    </source>
</evidence>
<dbReference type="InParanoid" id="A0A1B6PKK5"/>
<reference evidence="6" key="3">
    <citation type="journal article" date="2018" name="Plant J.">
        <title>The Sorghum bicolor reference genome: improved assembly, gene annotations, a transcriptome atlas, and signatures of genome organization.</title>
        <authorList>
            <person name="McCormick R.F."/>
            <person name="Truong S.K."/>
            <person name="Sreedasyam A."/>
            <person name="Jenkins J."/>
            <person name="Shu S."/>
            <person name="Sims D."/>
            <person name="Kennedy M."/>
            <person name="Amirebrahimi M."/>
            <person name="Weers B.D."/>
            <person name="McKinley B."/>
            <person name="Mattison A."/>
            <person name="Morishige D.T."/>
            <person name="Grimwood J."/>
            <person name="Schmutz J."/>
            <person name="Mullet J.E."/>
        </authorList>
    </citation>
    <scope>NUCLEOTIDE SEQUENCE [LARGE SCALE GENOMIC DNA]</scope>
    <source>
        <strain evidence="6">cv. BTx623</strain>
    </source>
</reference>
<reference evidence="5 6" key="1">
    <citation type="journal article" date="2009" name="Nature">
        <title>The Sorghum bicolor genome and the diversification of grasses.</title>
        <authorList>
            <person name="Paterson A.H."/>
            <person name="Bowers J.E."/>
            <person name="Bruggmann R."/>
            <person name="Dubchak I."/>
            <person name="Grimwood J."/>
            <person name="Gundlach H."/>
            <person name="Haberer G."/>
            <person name="Hellsten U."/>
            <person name="Mitros T."/>
            <person name="Poliakov A."/>
            <person name="Schmutz J."/>
            <person name="Spannagl M."/>
            <person name="Tang H."/>
            <person name="Wang X."/>
            <person name="Wicker T."/>
            <person name="Bharti A.K."/>
            <person name="Chapman J."/>
            <person name="Feltus F.A."/>
            <person name="Gowik U."/>
            <person name="Grigoriev I.V."/>
            <person name="Lyons E."/>
            <person name="Maher C.A."/>
            <person name="Martis M."/>
            <person name="Narechania A."/>
            <person name="Otillar R.P."/>
            <person name="Penning B.W."/>
            <person name="Salamov A.A."/>
            <person name="Wang Y."/>
            <person name="Zhang L."/>
            <person name="Carpita N.C."/>
            <person name="Freeling M."/>
            <person name="Gingle A.R."/>
            <person name="Hash C.T."/>
            <person name="Keller B."/>
            <person name="Klein P."/>
            <person name="Kresovich S."/>
            <person name="McCann M.C."/>
            <person name="Ming R."/>
            <person name="Peterson D.G."/>
            <person name="Mehboob-ur-Rahman"/>
            <person name="Ware D."/>
            <person name="Westhoff P."/>
            <person name="Mayer K.F."/>
            <person name="Messing J."/>
            <person name="Rokhsar D.S."/>
        </authorList>
    </citation>
    <scope>NUCLEOTIDE SEQUENCE [LARGE SCALE GENOMIC DNA]</scope>
    <source>
        <strain evidence="6">cv. BTx623</strain>
    </source>
</reference>
<reference evidence="5" key="2">
    <citation type="submission" date="2017-02" db="EMBL/GenBank/DDBJ databases">
        <title>WGS assembly of Sorghum bicolor.</title>
        <authorList>
            <person name="Paterson A."/>
            <person name="Mullet J."/>
            <person name="Bowers J."/>
            <person name="Bruggmann R."/>
            <person name="Dubchak I."/>
            <person name="Grimwood J."/>
            <person name="Gundlach H."/>
            <person name="Haberer G."/>
            <person name="Hellsten U."/>
            <person name="Mitros T."/>
            <person name="Poliakov A."/>
            <person name="Schmutz J."/>
            <person name="Spannagl M."/>
            <person name="Tang H."/>
            <person name="Wang X."/>
            <person name="Wicker T."/>
            <person name="Bharti A."/>
            <person name="Chapman J."/>
            <person name="Feltus F."/>
            <person name="Gowik U."/>
            <person name="Grigoriev I."/>
            <person name="Lyons E."/>
            <person name="Maher C."/>
            <person name="Martis M."/>
            <person name="Narechania A."/>
            <person name="Otillar R."/>
            <person name="Penning B."/>
            <person name="Salamov A."/>
            <person name="Wang Y."/>
            <person name="Zhang L."/>
            <person name="Carpita N."/>
            <person name="Freeling M."/>
            <person name="Gingle A."/>
            <person name="Hash C."/>
            <person name="Keller B."/>
            <person name="Klein P."/>
            <person name="Kresovich S."/>
            <person name="Mccann M."/>
            <person name="Ming R."/>
            <person name="Peterson D."/>
            <person name="Rahman M."/>
            <person name="Ware D."/>
            <person name="Westhoff P."/>
            <person name="Mayer K."/>
            <person name="Messing J."/>
            <person name="Sims D."/>
            <person name="Jenkins J."/>
            <person name="Shu S."/>
            <person name="Rokhsar D."/>
        </authorList>
    </citation>
    <scope>NUCLEOTIDE SEQUENCE</scope>
</reference>
<dbReference type="STRING" id="4558.A0A1B6PKK5"/>
<dbReference type="Gene3D" id="3.30.40.10">
    <property type="entry name" value="Zinc/RING finger domain, C3HC4 (zinc finger)"/>
    <property type="match status" value="1"/>
</dbReference>
<feature type="coiled-coil region" evidence="4">
    <location>
        <begin position="188"/>
        <end position="247"/>
    </location>
</feature>
<protein>
    <recommendedName>
        <fullName evidence="7">RING-type domain-containing protein</fullName>
    </recommendedName>
</protein>
<dbReference type="PANTHER" id="PTHR42647:SF20">
    <property type="entry name" value="RING ZINC FINGER DOMAIN SUPERFAMILY PROTEIN-RELATED"/>
    <property type="match status" value="1"/>
</dbReference>
<evidence type="ECO:0000256" key="2">
    <source>
        <dbReference type="ARBA" id="ARBA00022771"/>
    </source>
</evidence>
<keyword evidence="1" id="KW-0479">Metal-binding</keyword>
<dbReference type="AlphaFoldDB" id="A0A1B6PKK5"/>
<gene>
    <name evidence="5" type="ORF">SORBI_3006G063100</name>
</gene>
<sequence length="378" mass="39588">MPLLPLALLTQRVPNAFAVLAMAVQARHFPHNSLAPAAGASLFLDAYAGRVPAPAPIGDARTVLNDDFPRSDLAWPCNHGRFLPRKRPRLEAADQAQAALAAGGDLFQDQRVGMRMPPACTERLLQPAVPPPFVDVQVQGRAVGSGAASTSGRMGNGATPPAVVSLELLPSWTHRHGVEIDALVRLEAERMRAALKEARRRHARALLAAVARAASGSGRLRASEADLERALRRNAELEEKARQAGAECQAWVGVARSHEAVAAGLRATLDQVLLRSSPCGAGARAPAAGGGCQAEDAQLCCFEAHATEDDDADDGACACASSTSRSKSLACKSCGGGEACVLLLPCRHLCLCRVCEDAVDACPVCANTKNGSLHVLFS</sequence>
<dbReference type="InterPro" id="IPR013083">
    <property type="entry name" value="Znf_RING/FYVE/PHD"/>
</dbReference>